<organism evidence="3 4">
    <name type="scientific">Prauserella shujinwangii</name>
    <dbReference type="NCBI Taxonomy" id="1453103"/>
    <lineage>
        <taxon>Bacteria</taxon>
        <taxon>Bacillati</taxon>
        <taxon>Actinomycetota</taxon>
        <taxon>Actinomycetes</taxon>
        <taxon>Pseudonocardiales</taxon>
        <taxon>Pseudonocardiaceae</taxon>
        <taxon>Prauserella</taxon>
    </lineage>
</organism>
<protein>
    <submittedName>
        <fullName evidence="3">Uncharacterized protein</fullName>
    </submittedName>
</protein>
<dbReference type="Proteomes" id="UP000238362">
    <property type="component" value="Unassembled WGS sequence"/>
</dbReference>
<proteinExistence type="predicted"/>
<reference evidence="3 4" key="1">
    <citation type="submission" date="2018-03" db="EMBL/GenBank/DDBJ databases">
        <title>Genomic Encyclopedia of Type Strains, Phase III (KMG-III): the genomes of soil and plant-associated and newly described type strains.</title>
        <authorList>
            <person name="Whitman W."/>
        </authorList>
    </citation>
    <scope>NUCLEOTIDE SEQUENCE [LARGE SCALE GENOMIC DNA]</scope>
    <source>
        <strain evidence="3 4">CGMCC 4.7125</strain>
    </source>
</reference>
<keyword evidence="2" id="KW-0472">Membrane</keyword>
<accession>A0A2T0M2J4</accession>
<feature type="transmembrane region" description="Helical" evidence="2">
    <location>
        <begin position="269"/>
        <end position="288"/>
    </location>
</feature>
<keyword evidence="2" id="KW-0812">Transmembrane</keyword>
<keyword evidence="4" id="KW-1185">Reference proteome</keyword>
<comment type="caution">
    <text evidence="3">The sequence shown here is derived from an EMBL/GenBank/DDBJ whole genome shotgun (WGS) entry which is preliminary data.</text>
</comment>
<dbReference type="AlphaFoldDB" id="A0A2T0M2J4"/>
<name>A0A2T0M2J4_9PSEU</name>
<evidence type="ECO:0000256" key="2">
    <source>
        <dbReference type="SAM" id="Phobius"/>
    </source>
</evidence>
<sequence>MTGDGEWRADTPQPAGEPERSGAEGPTTVGQQNEINYGETTIHLSNHYSYRDDDPPERKFEIALHFLCGGSPRMAERILDEVSRSGYGPTRFRYYHALAVLGGRSLNEIDDVVAEKVDYATRIPDGTEEDEWTASALVIRRIVGAAWYQDGAATRDPALANEILGRIGTLPPERRTELHRHLDMLLSGVTENDLGTDRLRALDSERRRNSRAYRAWKFFEPDPAAPRRRRTEPYRPGWPEVPHTASGLVLLVAGVLAGGWAATGARNPALLLLTVLALLAGIATATRYDTVLRTRAMTLRRKEKEHQGAAADLPAQPGHWVTSEFTTRVARLVEDEFARAAPPSDPNWERTTSGIRKRLAFIVADLYGNSRVEPGQLRWLVRFHARGTREALQDGSLRSHRADLAPPLRERVGVAAGRCLAVAAAVTMVPMGGAVAAPLLLIGGVLGAHSLASIVAARQDGIAAQAEADAVLRDEQAEYDRWRGVLADRPSDDEMGEWLDRDKTYVLAAAVRDCGLAYRDLLSHVVLTQASGGANRARVSGGPLRYSSYHVIVFLLTKNGVRQVRFRLDFLHATLWSQERTAFRYQVLVAATISRSGNRYQPAHAATADHLVAKAPSLGLRFVDGTSLTIRPDTAREDPAGSPWNAPDTAEELALENSGITAALRILETVAAEGGDWTAREQQRRQRRMRRWLSDSAGDSTRPRRTRPPGAEGVHPLPVRVGAPDDAPPS</sequence>
<feature type="transmembrane region" description="Helical" evidence="2">
    <location>
        <begin position="419"/>
        <end position="446"/>
    </location>
</feature>
<feature type="transmembrane region" description="Helical" evidence="2">
    <location>
        <begin position="245"/>
        <end position="263"/>
    </location>
</feature>
<evidence type="ECO:0000256" key="1">
    <source>
        <dbReference type="SAM" id="MobiDB-lite"/>
    </source>
</evidence>
<dbReference type="EMBL" id="PVNH01000001">
    <property type="protein sequence ID" value="PRX50957.1"/>
    <property type="molecule type" value="Genomic_DNA"/>
</dbReference>
<feature type="region of interest" description="Disordered" evidence="1">
    <location>
        <begin position="676"/>
        <end position="730"/>
    </location>
</feature>
<evidence type="ECO:0000313" key="4">
    <source>
        <dbReference type="Proteomes" id="UP000238362"/>
    </source>
</evidence>
<dbReference type="OrthoDB" id="4501073at2"/>
<evidence type="ECO:0000313" key="3">
    <source>
        <dbReference type="EMBL" id="PRX50957.1"/>
    </source>
</evidence>
<gene>
    <name evidence="3" type="ORF">B0I33_101109</name>
</gene>
<feature type="region of interest" description="Disordered" evidence="1">
    <location>
        <begin position="1"/>
        <end position="32"/>
    </location>
</feature>
<dbReference type="RefSeq" id="WP_106176496.1">
    <property type="nucleotide sequence ID" value="NZ_PVNH01000001.1"/>
</dbReference>
<keyword evidence="2" id="KW-1133">Transmembrane helix</keyword>